<reference evidence="1 2" key="1">
    <citation type="journal article" date="2022" name="bioRxiv">
        <title>The genome of the oomycete Peronosclerospora sorghi, a cosmopolitan pathogen of maize and sorghum, is inflated with dispersed pseudogenes.</title>
        <authorList>
            <person name="Fletcher K."/>
            <person name="Martin F."/>
            <person name="Isakeit T."/>
            <person name="Cavanaugh K."/>
            <person name="Magill C."/>
            <person name="Michelmore R."/>
        </authorList>
    </citation>
    <scope>NUCLEOTIDE SEQUENCE [LARGE SCALE GENOMIC DNA]</scope>
    <source>
        <strain evidence="1">P6</strain>
    </source>
</reference>
<dbReference type="Proteomes" id="UP001163321">
    <property type="component" value="Chromosome 1"/>
</dbReference>
<comment type="caution">
    <text evidence="1">The sequence shown here is derived from an EMBL/GenBank/DDBJ whole genome shotgun (WGS) entry which is preliminary data.</text>
</comment>
<evidence type="ECO:0000313" key="2">
    <source>
        <dbReference type="Proteomes" id="UP001163321"/>
    </source>
</evidence>
<name>A0ACC0WY79_9STRA</name>
<keyword evidence="2" id="KW-1185">Reference proteome</keyword>
<evidence type="ECO:0000313" key="1">
    <source>
        <dbReference type="EMBL" id="KAI9923201.1"/>
    </source>
</evidence>
<protein>
    <submittedName>
        <fullName evidence="1">Uncharacterized protein</fullName>
    </submittedName>
</protein>
<accession>A0ACC0WY79</accession>
<dbReference type="EMBL" id="CM047580">
    <property type="protein sequence ID" value="KAI9923201.1"/>
    <property type="molecule type" value="Genomic_DNA"/>
</dbReference>
<proteinExistence type="predicted"/>
<sequence length="108" mass="12408">MIPSNIAMMDRNVLYCDLRPFLFEKQQLQSKYERKNFYRPLAIQVHQRRKDPACLFIKLDLIPQSRRVLASPSSPKCFSDPNSFDGASSSSVKLRAFLENSLNSLALV</sequence>
<organism evidence="1 2">
    <name type="scientific">Peronosclerospora sorghi</name>
    <dbReference type="NCBI Taxonomy" id="230839"/>
    <lineage>
        <taxon>Eukaryota</taxon>
        <taxon>Sar</taxon>
        <taxon>Stramenopiles</taxon>
        <taxon>Oomycota</taxon>
        <taxon>Peronosporomycetes</taxon>
        <taxon>Peronosporales</taxon>
        <taxon>Peronosporaceae</taxon>
        <taxon>Peronosclerospora</taxon>
    </lineage>
</organism>
<gene>
    <name evidence="1" type="ORF">PsorP6_002276</name>
</gene>